<keyword evidence="5" id="KW-0812">Transmembrane</keyword>
<evidence type="ECO:0000256" key="7">
    <source>
        <dbReference type="ARBA" id="ARBA00023065"/>
    </source>
</evidence>
<name>A0ABM8WYB5_9BURK</name>
<dbReference type="RefSeq" id="WP_223988763.1">
    <property type="nucleotide sequence ID" value="NZ_CAJZAG010000005.1"/>
</dbReference>
<dbReference type="PANTHER" id="PTHR34501:SF9">
    <property type="entry name" value="MAJOR OUTER MEMBRANE PROTEIN P.IA"/>
    <property type="match status" value="1"/>
</dbReference>
<keyword evidence="7" id="KW-0406">Ion transport</keyword>
<evidence type="ECO:0000256" key="11">
    <source>
        <dbReference type="SAM" id="SignalP"/>
    </source>
</evidence>
<gene>
    <name evidence="13" type="ORF">LMG32289_02619</name>
</gene>
<keyword evidence="8" id="KW-0626">Porin</keyword>
<dbReference type="PROSITE" id="PS51257">
    <property type="entry name" value="PROKAR_LIPOPROTEIN"/>
    <property type="match status" value="1"/>
</dbReference>
<dbReference type="InterPro" id="IPR050298">
    <property type="entry name" value="Gram-neg_bact_OMP"/>
</dbReference>
<dbReference type="PANTHER" id="PTHR34501">
    <property type="entry name" value="PROTEIN YDDL-RELATED"/>
    <property type="match status" value="1"/>
</dbReference>
<keyword evidence="14" id="KW-1185">Reference proteome</keyword>
<dbReference type="InterPro" id="IPR002299">
    <property type="entry name" value="Porin_Neis"/>
</dbReference>
<feature type="signal peptide" evidence="11">
    <location>
        <begin position="1"/>
        <end position="19"/>
    </location>
</feature>
<accession>A0ABM8WYB5</accession>
<comment type="subcellular location">
    <subcellularLocation>
        <location evidence="1">Cell outer membrane</location>
        <topology evidence="1">Multi-pass membrane protein</topology>
    </subcellularLocation>
</comment>
<evidence type="ECO:0000256" key="8">
    <source>
        <dbReference type="ARBA" id="ARBA00023114"/>
    </source>
</evidence>
<keyword evidence="9" id="KW-0472">Membrane</keyword>
<protein>
    <submittedName>
        <fullName evidence="13">Outer membrane porin protein 32</fullName>
    </submittedName>
</protein>
<dbReference type="SUPFAM" id="SSF56935">
    <property type="entry name" value="Porins"/>
    <property type="match status" value="1"/>
</dbReference>
<evidence type="ECO:0000256" key="3">
    <source>
        <dbReference type="ARBA" id="ARBA00022448"/>
    </source>
</evidence>
<dbReference type="Proteomes" id="UP000706525">
    <property type="component" value="Unassembled WGS sequence"/>
</dbReference>
<evidence type="ECO:0000313" key="14">
    <source>
        <dbReference type="Proteomes" id="UP000706525"/>
    </source>
</evidence>
<evidence type="ECO:0000256" key="5">
    <source>
        <dbReference type="ARBA" id="ARBA00022692"/>
    </source>
</evidence>
<comment type="subunit">
    <text evidence="2">Homotrimer.</text>
</comment>
<feature type="chain" id="PRO_5046219534" evidence="11">
    <location>
        <begin position="20"/>
        <end position="348"/>
    </location>
</feature>
<comment type="caution">
    <text evidence="13">The sequence shown here is derived from an EMBL/GenBank/DDBJ whole genome shotgun (WGS) entry which is preliminary data.</text>
</comment>
<evidence type="ECO:0000259" key="12">
    <source>
        <dbReference type="Pfam" id="PF13609"/>
    </source>
</evidence>
<reference evidence="13 14" key="1">
    <citation type="submission" date="2021-08" db="EMBL/GenBank/DDBJ databases">
        <authorList>
            <person name="Peeters C."/>
        </authorList>
    </citation>
    <scope>NUCLEOTIDE SEQUENCE [LARGE SCALE GENOMIC DNA]</scope>
    <source>
        <strain evidence="13 14">LMG 32289</strain>
    </source>
</reference>
<keyword evidence="10" id="KW-0998">Cell outer membrane</keyword>
<evidence type="ECO:0000256" key="10">
    <source>
        <dbReference type="ARBA" id="ARBA00023237"/>
    </source>
</evidence>
<evidence type="ECO:0000256" key="6">
    <source>
        <dbReference type="ARBA" id="ARBA00022729"/>
    </source>
</evidence>
<dbReference type="PRINTS" id="PR00184">
    <property type="entry name" value="NEISSPPORIN"/>
</dbReference>
<dbReference type="PRINTS" id="PR00182">
    <property type="entry name" value="ECOLNEIPORIN"/>
</dbReference>
<evidence type="ECO:0000256" key="9">
    <source>
        <dbReference type="ARBA" id="ARBA00023136"/>
    </source>
</evidence>
<evidence type="ECO:0000256" key="4">
    <source>
        <dbReference type="ARBA" id="ARBA00022452"/>
    </source>
</evidence>
<dbReference type="EMBL" id="CAJZAG010000005">
    <property type="protein sequence ID" value="CAG9172551.1"/>
    <property type="molecule type" value="Genomic_DNA"/>
</dbReference>
<sequence>MKRELVAMALAGLGCHAYAQTSVTLYGVADVGVEYVNHQKGAGNSVVRMQSGNMSGSRWGLRGAEDLGGGLRAIFALESGFNVDDGKSGQSGRLFGRQAWVGLDSQYGTLTLGRHNTPMYDIGVQYDPMGISTRYSIGVQDDTFQSRADNSIKYVGKVGPVTAKLMYSFGADGTSGVNGEVPGNPKVGREYGASLAYESGPLAIAAVYDELDGKTVATADDRTRKAALVGTYVIGPVKSYLGYRYAHFQIAPTPSTSSNLYWAGASWDITAAWSLTGAAYYQDFRKSGADPWLFIVSADYSFSKRTDAYLNVAYTRNKDGSDLGTGGFGSTVPGKNQTGVLLGIRHRF</sequence>
<evidence type="ECO:0000256" key="2">
    <source>
        <dbReference type="ARBA" id="ARBA00011233"/>
    </source>
</evidence>
<dbReference type="InterPro" id="IPR033900">
    <property type="entry name" value="Gram_neg_porin_domain"/>
</dbReference>
<organism evidence="13 14">
    <name type="scientific">Cupriavidus pampae</name>
    <dbReference type="NCBI Taxonomy" id="659251"/>
    <lineage>
        <taxon>Bacteria</taxon>
        <taxon>Pseudomonadati</taxon>
        <taxon>Pseudomonadota</taxon>
        <taxon>Betaproteobacteria</taxon>
        <taxon>Burkholderiales</taxon>
        <taxon>Burkholderiaceae</taxon>
        <taxon>Cupriavidus</taxon>
    </lineage>
</organism>
<keyword evidence="6 11" id="KW-0732">Signal</keyword>
<keyword evidence="3" id="KW-0813">Transport</keyword>
<dbReference type="Gene3D" id="2.40.160.10">
    <property type="entry name" value="Porin"/>
    <property type="match status" value="1"/>
</dbReference>
<dbReference type="Pfam" id="PF13609">
    <property type="entry name" value="Porin_4"/>
    <property type="match status" value="1"/>
</dbReference>
<evidence type="ECO:0000313" key="13">
    <source>
        <dbReference type="EMBL" id="CAG9172551.1"/>
    </source>
</evidence>
<proteinExistence type="predicted"/>
<evidence type="ECO:0000256" key="1">
    <source>
        <dbReference type="ARBA" id="ARBA00004571"/>
    </source>
</evidence>
<feature type="domain" description="Porin" evidence="12">
    <location>
        <begin position="8"/>
        <end position="319"/>
    </location>
</feature>
<dbReference type="InterPro" id="IPR023614">
    <property type="entry name" value="Porin_dom_sf"/>
</dbReference>
<dbReference type="CDD" id="cd00342">
    <property type="entry name" value="gram_neg_porins"/>
    <property type="match status" value="1"/>
</dbReference>
<dbReference type="InterPro" id="IPR001702">
    <property type="entry name" value="Porin_Gram-ve"/>
</dbReference>
<keyword evidence="4" id="KW-1134">Transmembrane beta strand</keyword>